<protein>
    <recommendedName>
        <fullName evidence="4">2-amino-4-hydroxy-6-hydroxymethyldihydropteridine pyrophosphokinase</fullName>
        <ecNumber evidence="3">2.7.6.3</ecNumber>
    </recommendedName>
    <alternativeName>
        <fullName evidence="11">6-hydroxymethyl-7,8-dihydropterin pyrophosphokinase</fullName>
    </alternativeName>
    <alternativeName>
        <fullName evidence="12">7,8-dihydro-6-hydroxymethylpterin-pyrophosphokinase</fullName>
    </alternativeName>
</protein>
<comment type="pathway">
    <text evidence="1">Cofactor biosynthesis; tetrahydrofolate biosynthesis; 2-amino-4-hydroxy-6-hydroxymethyl-7,8-dihydropteridine diphosphate from 7,8-dihydroneopterin triphosphate: step 4/4.</text>
</comment>
<evidence type="ECO:0000256" key="9">
    <source>
        <dbReference type="ARBA" id="ARBA00022909"/>
    </source>
</evidence>
<dbReference type="NCBIfam" id="TIGR01498">
    <property type="entry name" value="folK"/>
    <property type="match status" value="1"/>
</dbReference>
<evidence type="ECO:0000256" key="10">
    <source>
        <dbReference type="ARBA" id="ARBA00029409"/>
    </source>
</evidence>
<dbReference type="GO" id="GO:0046656">
    <property type="term" value="P:folic acid biosynthetic process"/>
    <property type="evidence" value="ECO:0007669"/>
    <property type="project" value="UniProtKB-KW"/>
</dbReference>
<accession>A0A518CIE0</accession>
<dbReference type="AlphaFoldDB" id="A0A518CIE0"/>
<evidence type="ECO:0000256" key="6">
    <source>
        <dbReference type="ARBA" id="ARBA00022741"/>
    </source>
</evidence>
<dbReference type="Gene3D" id="3.30.70.560">
    <property type="entry name" value="7,8-Dihydro-6-hydroxymethylpterin-pyrophosphokinase HPPK"/>
    <property type="match status" value="1"/>
</dbReference>
<dbReference type="SUPFAM" id="SSF55083">
    <property type="entry name" value="6-hydroxymethyl-7,8-dihydropterin pyrophosphokinase, HPPK"/>
    <property type="match status" value="1"/>
</dbReference>
<dbReference type="GO" id="GO:0016301">
    <property type="term" value="F:kinase activity"/>
    <property type="evidence" value="ECO:0007669"/>
    <property type="project" value="UniProtKB-KW"/>
</dbReference>
<dbReference type="Pfam" id="PF01288">
    <property type="entry name" value="HPPK"/>
    <property type="match status" value="1"/>
</dbReference>
<evidence type="ECO:0000256" key="7">
    <source>
        <dbReference type="ARBA" id="ARBA00022777"/>
    </source>
</evidence>
<dbReference type="OrthoDB" id="9808041at2"/>
<name>A0A518CIE0_9PLAN</name>
<dbReference type="PANTHER" id="PTHR43071:SF1">
    <property type="entry name" value="2-AMINO-4-HYDROXY-6-HYDROXYMETHYLDIHYDROPTERIDINE PYROPHOSPHOKINASE"/>
    <property type="match status" value="1"/>
</dbReference>
<evidence type="ECO:0000256" key="4">
    <source>
        <dbReference type="ARBA" id="ARBA00016218"/>
    </source>
</evidence>
<comment type="similarity">
    <text evidence="2">Belongs to the HPPK family.</text>
</comment>
<keyword evidence="8" id="KW-0067">ATP-binding</keyword>
<comment type="function">
    <text evidence="10">Catalyzes the transfer of pyrophosphate from adenosine triphosphate (ATP) to 6-hydroxymethyl-7,8-dihydropterin, an enzymatic step in folate biosynthesis pathway.</text>
</comment>
<sequence>MLPPSKNRAFLSLGSNIEPDQNLRRAVELLQAYGDVVAVSSAWQSAPVGDTDQANFINAAVLLETPLSAEELKQTAMAQIETDLKRVRDPQNKNAARTIDLDLSLFNDDVLVLDGRTIPDEDILKRPFVAIPLAELEPGYLHPMEKVTLEEIAQRFTLSEWGMVRDVEITLE</sequence>
<proteinExistence type="inferred from homology"/>
<dbReference type="EC" id="2.7.6.3" evidence="3"/>
<dbReference type="Proteomes" id="UP000317178">
    <property type="component" value="Chromosome"/>
</dbReference>
<dbReference type="CDD" id="cd00483">
    <property type="entry name" value="HPPK"/>
    <property type="match status" value="1"/>
</dbReference>
<reference evidence="14 15" key="1">
    <citation type="submission" date="2019-02" db="EMBL/GenBank/DDBJ databases">
        <title>Deep-cultivation of Planctomycetes and their phenomic and genomic characterization uncovers novel biology.</title>
        <authorList>
            <person name="Wiegand S."/>
            <person name="Jogler M."/>
            <person name="Boedeker C."/>
            <person name="Pinto D."/>
            <person name="Vollmers J."/>
            <person name="Rivas-Marin E."/>
            <person name="Kohn T."/>
            <person name="Peeters S.H."/>
            <person name="Heuer A."/>
            <person name="Rast P."/>
            <person name="Oberbeckmann S."/>
            <person name="Bunk B."/>
            <person name="Jeske O."/>
            <person name="Meyerdierks A."/>
            <person name="Storesund J.E."/>
            <person name="Kallscheuer N."/>
            <person name="Luecker S."/>
            <person name="Lage O.M."/>
            <person name="Pohl T."/>
            <person name="Merkel B.J."/>
            <person name="Hornburger P."/>
            <person name="Mueller R.-W."/>
            <person name="Bruemmer F."/>
            <person name="Labrenz M."/>
            <person name="Spormann A.M."/>
            <person name="Op den Camp H."/>
            <person name="Overmann J."/>
            <person name="Amann R."/>
            <person name="Jetten M.S.M."/>
            <person name="Mascher T."/>
            <person name="Medema M.H."/>
            <person name="Devos D.P."/>
            <person name="Kaster A.-K."/>
            <person name="Ovreas L."/>
            <person name="Rohde M."/>
            <person name="Galperin M.Y."/>
            <person name="Jogler C."/>
        </authorList>
    </citation>
    <scope>NUCLEOTIDE SEQUENCE [LARGE SCALE GENOMIC DNA]</scope>
    <source>
        <strain evidence="14 15">Pla110</strain>
    </source>
</reference>
<evidence type="ECO:0000256" key="3">
    <source>
        <dbReference type="ARBA" id="ARBA00013253"/>
    </source>
</evidence>
<keyword evidence="7" id="KW-0418">Kinase</keyword>
<organism evidence="14 15">
    <name type="scientific">Polystyrenella longa</name>
    <dbReference type="NCBI Taxonomy" id="2528007"/>
    <lineage>
        <taxon>Bacteria</taxon>
        <taxon>Pseudomonadati</taxon>
        <taxon>Planctomycetota</taxon>
        <taxon>Planctomycetia</taxon>
        <taxon>Planctomycetales</taxon>
        <taxon>Planctomycetaceae</taxon>
        <taxon>Polystyrenella</taxon>
    </lineage>
</organism>
<evidence type="ECO:0000256" key="2">
    <source>
        <dbReference type="ARBA" id="ARBA00005810"/>
    </source>
</evidence>
<dbReference type="GO" id="GO:0046654">
    <property type="term" value="P:tetrahydrofolate biosynthetic process"/>
    <property type="evidence" value="ECO:0007669"/>
    <property type="project" value="UniProtKB-UniPathway"/>
</dbReference>
<evidence type="ECO:0000256" key="11">
    <source>
        <dbReference type="ARBA" id="ARBA00029766"/>
    </source>
</evidence>
<evidence type="ECO:0000313" key="14">
    <source>
        <dbReference type="EMBL" id="QDU79006.1"/>
    </source>
</evidence>
<dbReference type="RefSeq" id="WP_144993261.1">
    <property type="nucleotide sequence ID" value="NZ_CP036281.1"/>
</dbReference>
<dbReference type="GO" id="GO:0005524">
    <property type="term" value="F:ATP binding"/>
    <property type="evidence" value="ECO:0007669"/>
    <property type="project" value="UniProtKB-KW"/>
</dbReference>
<gene>
    <name evidence="14" type="primary">sulD_1</name>
    <name evidence="14" type="ORF">Pla110_07100</name>
</gene>
<evidence type="ECO:0000256" key="1">
    <source>
        <dbReference type="ARBA" id="ARBA00005051"/>
    </source>
</evidence>
<evidence type="ECO:0000313" key="15">
    <source>
        <dbReference type="Proteomes" id="UP000317178"/>
    </source>
</evidence>
<feature type="domain" description="7,8-dihydro-6-hydroxymethylpterin-pyrophosphokinase" evidence="13">
    <location>
        <begin position="10"/>
        <end position="138"/>
    </location>
</feature>
<dbReference type="InterPro" id="IPR000550">
    <property type="entry name" value="Hppk"/>
</dbReference>
<evidence type="ECO:0000259" key="13">
    <source>
        <dbReference type="Pfam" id="PF01288"/>
    </source>
</evidence>
<evidence type="ECO:0000256" key="12">
    <source>
        <dbReference type="ARBA" id="ARBA00033413"/>
    </source>
</evidence>
<dbReference type="EMBL" id="CP036281">
    <property type="protein sequence ID" value="QDU79006.1"/>
    <property type="molecule type" value="Genomic_DNA"/>
</dbReference>
<keyword evidence="9" id="KW-0289">Folate biosynthesis</keyword>
<keyword evidence="6" id="KW-0547">Nucleotide-binding</keyword>
<evidence type="ECO:0000256" key="5">
    <source>
        <dbReference type="ARBA" id="ARBA00022679"/>
    </source>
</evidence>
<dbReference type="PANTHER" id="PTHR43071">
    <property type="entry name" value="2-AMINO-4-HYDROXY-6-HYDROXYMETHYLDIHYDROPTERIDINE PYROPHOSPHOKINASE"/>
    <property type="match status" value="1"/>
</dbReference>
<keyword evidence="15" id="KW-1185">Reference proteome</keyword>
<dbReference type="KEGG" id="plon:Pla110_07100"/>
<evidence type="ECO:0000256" key="8">
    <source>
        <dbReference type="ARBA" id="ARBA00022840"/>
    </source>
</evidence>
<dbReference type="InterPro" id="IPR035907">
    <property type="entry name" value="Hppk_sf"/>
</dbReference>
<dbReference type="GO" id="GO:0003848">
    <property type="term" value="F:2-amino-4-hydroxy-6-hydroxymethyldihydropteridine diphosphokinase activity"/>
    <property type="evidence" value="ECO:0007669"/>
    <property type="project" value="UniProtKB-EC"/>
</dbReference>
<keyword evidence="5" id="KW-0808">Transferase</keyword>
<dbReference type="UniPathway" id="UPA00077">
    <property type="reaction ID" value="UER00155"/>
</dbReference>